<dbReference type="InterPro" id="IPR018200">
    <property type="entry name" value="USP_CS"/>
</dbReference>
<dbReference type="InterPro" id="IPR028889">
    <property type="entry name" value="USP"/>
</dbReference>
<dbReference type="EMBL" id="JAHQIW010007233">
    <property type="protein sequence ID" value="KAJ1373123.1"/>
    <property type="molecule type" value="Genomic_DNA"/>
</dbReference>
<feature type="domain" description="USP" evidence="5">
    <location>
        <begin position="184"/>
        <end position="257"/>
    </location>
</feature>
<feature type="signal peptide" evidence="4">
    <location>
        <begin position="1"/>
        <end position="25"/>
    </location>
</feature>
<dbReference type="EC" id="3.4.19.12" evidence="2"/>
<dbReference type="Pfam" id="PF00443">
    <property type="entry name" value="UCH"/>
    <property type="match status" value="1"/>
</dbReference>
<dbReference type="InterPro" id="IPR001394">
    <property type="entry name" value="Peptidase_C19_UCH"/>
</dbReference>
<feature type="region of interest" description="Disordered" evidence="3">
    <location>
        <begin position="52"/>
        <end position="79"/>
    </location>
</feature>
<dbReference type="AlphaFoldDB" id="A0AAD5RB67"/>
<dbReference type="PANTHER" id="PTHR21646:SF74">
    <property type="entry name" value="UBIQUITIN CARBOXYL-TERMINAL HYDROLASE 19"/>
    <property type="match status" value="1"/>
</dbReference>
<dbReference type="Gene3D" id="3.90.70.10">
    <property type="entry name" value="Cysteine proteinases"/>
    <property type="match status" value="1"/>
</dbReference>
<feature type="compositionally biased region" description="Low complexity" evidence="3">
    <location>
        <begin position="67"/>
        <end position="79"/>
    </location>
</feature>
<evidence type="ECO:0000256" key="4">
    <source>
        <dbReference type="SAM" id="SignalP"/>
    </source>
</evidence>
<dbReference type="InterPro" id="IPR050185">
    <property type="entry name" value="Ub_carboxyl-term_hydrolase"/>
</dbReference>
<gene>
    <name evidence="6" type="ORF">KIN20_035459</name>
</gene>
<evidence type="ECO:0000313" key="7">
    <source>
        <dbReference type="Proteomes" id="UP001196413"/>
    </source>
</evidence>
<keyword evidence="7" id="KW-1185">Reference proteome</keyword>
<dbReference type="Proteomes" id="UP001196413">
    <property type="component" value="Unassembled WGS sequence"/>
</dbReference>
<comment type="catalytic activity">
    <reaction evidence="1">
        <text>Thiol-dependent hydrolysis of ester, thioester, amide, peptide and isopeptide bonds formed by the C-terminal Gly of ubiquitin (a 76-residue protein attached to proteins as an intracellular targeting signal).</text>
        <dbReference type="EC" id="3.4.19.12"/>
    </reaction>
</comment>
<dbReference type="PANTHER" id="PTHR21646">
    <property type="entry name" value="UBIQUITIN CARBOXYL-TERMINAL HYDROLASE"/>
    <property type="match status" value="1"/>
</dbReference>
<comment type="caution">
    <text evidence="6">The sequence shown here is derived from an EMBL/GenBank/DDBJ whole genome shotgun (WGS) entry which is preliminary data.</text>
</comment>
<reference evidence="6" key="1">
    <citation type="submission" date="2021-06" db="EMBL/GenBank/DDBJ databases">
        <title>Parelaphostrongylus tenuis whole genome reference sequence.</title>
        <authorList>
            <person name="Garwood T.J."/>
            <person name="Larsen P.A."/>
            <person name="Fountain-Jones N.M."/>
            <person name="Garbe J.R."/>
            <person name="Macchietto M.G."/>
            <person name="Kania S.A."/>
            <person name="Gerhold R.W."/>
            <person name="Richards J.E."/>
            <person name="Wolf T.M."/>
        </authorList>
    </citation>
    <scope>NUCLEOTIDE SEQUENCE</scope>
    <source>
        <strain evidence="6">MNPRO001-30</strain>
        <tissue evidence="6">Meninges</tissue>
    </source>
</reference>
<evidence type="ECO:0000256" key="1">
    <source>
        <dbReference type="ARBA" id="ARBA00000707"/>
    </source>
</evidence>
<name>A0AAD5RB67_PARTN</name>
<evidence type="ECO:0000256" key="2">
    <source>
        <dbReference type="ARBA" id="ARBA00012759"/>
    </source>
</evidence>
<dbReference type="GO" id="GO:0016579">
    <property type="term" value="P:protein deubiquitination"/>
    <property type="evidence" value="ECO:0007669"/>
    <property type="project" value="InterPro"/>
</dbReference>
<evidence type="ECO:0000256" key="3">
    <source>
        <dbReference type="SAM" id="MobiDB-lite"/>
    </source>
</evidence>
<feature type="compositionally biased region" description="Basic and acidic residues" evidence="3">
    <location>
        <begin position="96"/>
        <end position="106"/>
    </location>
</feature>
<keyword evidence="4" id="KW-0732">Signal</keyword>
<protein>
    <recommendedName>
        <fullName evidence="2">ubiquitinyl hydrolase 1</fullName>
        <ecNumber evidence="2">3.4.19.12</ecNumber>
    </recommendedName>
</protein>
<sequence length="257" mass="27986">MFPFRPVAAKEVFLICLLCAKSARSGVRSYGSSIGHSPSSYTLAATSSGLSSSTADGATIQSHTTNSSPSTTIRSRSSSAIASYRSVNVAQLNQQARERAERDRKSKGASGSKPSPSYAQFWRSVTTRSELSAGKTDFALNNAGPPPAPTDVQRYSSSYAGYKPTATVQPFEDRAVATVQFGFTGLRNIGNTCFMNATLQMLINNIELKTYFLDRHYKLDVNTNNPLGFRGRLADAFGDFMRLVWNCQNRAVETDED</sequence>
<accession>A0AAD5RB67</accession>
<evidence type="ECO:0000313" key="6">
    <source>
        <dbReference type="EMBL" id="KAJ1373123.1"/>
    </source>
</evidence>
<evidence type="ECO:0000259" key="5">
    <source>
        <dbReference type="PROSITE" id="PS50235"/>
    </source>
</evidence>
<dbReference type="InterPro" id="IPR038765">
    <property type="entry name" value="Papain-like_cys_pep_sf"/>
</dbReference>
<dbReference type="PROSITE" id="PS00972">
    <property type="entry name" value="USP_1"/>
    <property type="match status" value="1"/>
</dbReference>
<proteinExistence type="predicted"/>
<organism evidence="6 7">
    <name type="scientific">Parelaphostrongylus tenuis</name>
    <name type="common">Meningeal worm</name>
    <dbReference type="NCBI Taxonomy" id="148309"/>
    <lineage>
        <taxon>Eukaryota</taxon>
        <taxon>Metazoa</taxon>
        <taxon>Ecdysozoa</taxon>
        <taxon>Nematoda</taxon>
        <taxon>Chromadorea</taxon>
        <taxon>Rhabditida</taxon>
        <taxon>Rhabditina</taxon>
        <taxon>Rhabditomorpha</taxon>
        <taxon>Strongyloidea</taxon>
        <taxon>Metastrongylidae</taxon>
        <taxon>Parelaphostrongylus</taxon>
    </lineage>
</organism>
<feature type="compositionally biased region" description="Low complexity" evidence="3">
    <location>
        <begin position="108"/>
        <end position="117"/>
    </location>
</feature>
<feature type="region of interest" description="Disordered" evidence="3">
    <location>
        <begin position="91"/>
        <end position="119"/>
    </location>
</feature>
<dbReference type="PROSITE" id="PS50235">
    <property type="entry name" value="USP_3"/>
    <property type="match status" value="1"/>
</dbReference>
<feature type="chain" id="PRO_5042188593" description="ubiquitinyl hydrolase 1" evidence="4">
    <location>
        <begin position="26"/>
        <end position="257"/>
    </location>
</feature>
<dbReference type="SUPFAM" id="SSF54001">
    <property type="entry name" value="Cysteine proteinases"/>
    <property type="match status" value="1"/>
</dbReference>
<dbReference type="GO" id="GO:0004843">
    <property type="term" value="F:cysteine-type deubiquitinase activity"/>
    <property type="evidence" value="ECO:0007669"/>
    <property type="project" value="UniProtKB-EC"/>
</dbReference>